<protein>
    <recommendedName>
        <fullName evidence="1">DUF4365 domain-containing protein</fullName>
    </recommendedName>
</protein>
<dbReference type="Pfam" id="PF14280">
    <property type="entry name" value="DUF4365"/>
    <property type="match status" value="1"/>
</dbReference>
<dbReference type="OrthoDB" id="974896at2"/>
<dbReference type="RefSeq" id="WP_111349913.1">
    <property type="nucleotide sequence ID" value="NZ_QLII01000001.1"/>
</dbReference>
<sequence>MSRFSNTERVGVNRVESIFLSDFEWIPRTILQTDVGIDMFVEISNNGLPTGKFFGVQIKSGISYFSEQKPDSVVFRTDGIHINYWLNNSLPIIIVLHNPVDNNTIWQVVKEETIEKLGKNYKIEVPKNNILNKTFKYQLSNLNTLPPGLLKLQRLLFEKSLIEKIRSGDEIVLELAKYINKSSQRANIRIIEIIRAKVSEDDELYEDEDVPIIREEELYKFSMTGISGRNSLYHIYPWAEFDLDIEFYENYDDYDEENPPGYITIIAKGWNWDNFKELAYYNNGEAAFFRYVMSLNEYGKTFIDFFDFYDGKKQLEINFNAH</sequence>
<feature type="domain" description="DUF4365" evidence="1">
    <location>
        <begin position="8"/>
        <end position="138"/>
    </location>
</feature>
<dbReference type="AlphaFoldDB" id="A0A327NSQ7"/>
<proteinExistence type="predicted"/>
<evidence type="ECO:0000259" key="1">
    <source>
        <dbReference type="Pfam" id="PF14280"/>
    </source>
</evidence>
<evidence type="ECO:0000313" key="3">
    <source>
        <dbReference type="Proteomes" id="UP000249016"/>
    </source>
</evidence>
<name>A0A327NSQ7_9BACT</name>
<comment type="caution">
    <text evidence="2">The sequence shown here is derived from an EMBL/GenBank/DDBJ whole genome shotgun (WGS) entry which is preliminary data.</text>
</comment>
<gene>
    <name evidence="2" type="ORF">HMF3257_37060</name>
</gene>
<organism evidence="2 3">
    <name type="scientific">Spirosoma telluris</name>
    <dbReference type="NCBI Taxonomy" id="2183553"/>
    <lineage>
        <taxon>Bacteria</taxon>
        <taxon>Pseudomonadati</taxon>
        <taxon>Bacteroidota</taxon>
        <taxon>Cytophagia</taxon>
        <taxon>Cytophagales</taxon>
        <taxon>Cytophagaceae</taxon>
        <taxon>Spirosoma</taxon>
    </lineage>
</organism>
<evidence type="ECO:0000313" key="2">
    <source>
        <dbReference type="EMBL" id="RAI78282.1"/>
    </source>
</evidence>
<dbReference type="EMBL" id="QLII01000001">
    <property type="protein sequence ID" value="RAI78282.1"/>
    <property type="molecule type" value="Genomic_DNA"/>
</dbReference>
<accession>A0A327NSQ7</accession>
<keyword evidence="3" id="KW-1185">Reference proteome</keyword>
<reference evidence="2 3" key="1">
    <citation type="submission" date="2018-06" db="EMBL/GenBank/DDBJ databases">
        <title>Spirosoma sp. HMF3257 Genome sequencing and assembly.</title>
        <authorList>
            <person name="Kang H."/>
            <person name="Cha I."/>
            <person name="Kim H."/>
            <person name="Kang J."/>
            <person name="Joh K."/>
        </authorList>
    </citation>
    <scope>NUCLEOTIDE SEQUENCE [LARGE SCALE GENOMIC DNA]</scope>
    <source>
        <strain evidence="2 3">HMF3257</strain>
    </source>
</reference>
<dbReference type="Proteomes" id="UP000249016">
    <property type="component" value="Unassembled WGS sequence"/>
</dbReference>
<dbReference type="InterPro" id="IPR025375">
    <property type="entry name" value="DUF4365"/>
</dbReference>